<evidence type="ECO:0000313" key="2">
    <source>
        <dbReference type="Proteomes" id="UP000650628"/>
    </source>
</evidence>
<evidence type="ECO:0008006" key="3">
    <source>
        <dbReference type="Google" id="ProtNLM"/>
    </source>
</evidence>
<name>A0A8J3TMA8_9ACTN</name>
<accession>A0A8J3TMA8</accession>
<comment type="caution">
    <text evidence="1">The sequence shown here is derived from an EMBL/GenBank/DDBJ whole genome shotgun (WGS) entry which is preliminary data.</text>
</comment>
<dbReference type="RefSeq" id="WP_203952466.1">
    <property type="nucleotide sequence ID" value="NZ_BOOO01000009.1"/>
</dbReference>
<proteinExistence type="predicted"/>
<dbReference type="EMBL" id="BOOO01000009">
    <property type="protein sequence ID" value="GII28412.1"/>
    <property type="molecule type" value="Genomic_DNA"/>
</dbReference>
<evidence type="ECO:0000313" key="1">
    <source>
        <dbReference type="EMBL" id="GII28412.1"/>
    </source>
</evidence>
<keyword evidence="2" id="KW-1185">Reference proteome</keyword>
<dbReference type="AlphaFoldDB" id="A0A8J3TMA8"/>
<gene>
    <name evidence="1" type="ORF">Pmi06nite_18540</name>
</gene>
<dbReference type="Proteomes" id="UP000650628">
    <property type="component" value="Unassembled WGS sequence"/>
</dbReference>
<organism evidence="1 2">
    <name type="scientific">Planotetraspora mira</name>
    <dbReference type="NCBI Taxonomy" id="58121"/>
    <lineage>
        <taxon>Bacteria</taxon>
        <taxon>Bacillati</taxon>
        <taxon>Actinomycetota</taxon>
        <taxon>Actinomycetes</taxon>
        <taxon>Streptosporangiales</taxon>
        <taxon>Streptosporangiaceae</taxon>
        <taxon>Planotetraspora</taxon>
    </lineage>
</organism>
<sequence length="566" mass="60907">MPTPLNHATSWRRPFALFLGIALAAMLIVVAHPASAGALTIRSAKATTPGSSTQIEVSAASDSGITKITARLRLYGKDPFGTVEDFELVSGTATDGIWRTSQPVSLETAIVYVDVDATDASGATLTRNSAGSIDRRAKARFSEFTASPSSVDIDHDTVTYAGRLVYEDKDGSEHGIPGASLCLALEGNCISEGTTDSNGRFSSPVRLGLGPNSTYAVQRNAVALYYGSAHYGLATSPWGHLWLRPQQTRLSIGFSSQPKVIGDSVRVTGRLEREIAAGRWAGLPDQHLDIYTYDSDTQKNTLVATARTGSDGSYSKSVVVPQATQWSVSFPVRRTSDGGFEIGPYAPTNKGVDRVIVSQYRTSISRFALSPNPVGKGTQITASALLTKRTATGAALPVKTGYVDLQFSKDKKHWSWAGQSTPGANGQLQVRATAVSSGYWRLVYDGWEHRNLESVSATAHATVKYRTAISSLNAKPEPVRKGKTITVSGVLKRYTSAWHPLKAKVNIYFRAHGSKTWSYVGTAGADSHGKWHKGFKARKDGSWMAKYQGTSVYLPATSAQDYVDVR</sequence>
<protein>
    <recommendedName>
        <fullName evidence="3">Carboxypeptidase regulatory-like domain-containing protein</fullName>
    </recommendedName>
</protein>
<reference evidence="1 2" key="1">
    <citation type="submission" date="2021-01" db="EMBL/GenBank/DDBJ databases">
        <title>Whole genome shotgun sequence of Planotetraspora mira NBRC 15435.</title>
        <authorList>
            <person name="Komaki H."/>
            <person name="Tamura T."/>
        </authorList>
    </citation>
    <scope>NUCLEOTIDE SEQUENCE [LARGE SCALE GENOMIC DNA]</scope>
    <source>
        <strain evidence="1 2">NBRC 15435</strain>
    </source>
</reference>